<reference evidence="1" key="1">
    <citation type="submission" date="2010-04" db="EMBL/GenBank/DDBJ databases">
        <authorList>
            <person name="Reid K.E."/>
            <person name="Liao N."/>
            <person name="Chan S."/>
            <person name="Docking R."/>
            <person name="Taylor G."/>
            <person name="Moore R."/>
            <person name="Mayo M."/>
            <person name="Munro S."/>
            <person name="King J."/>
            <person name="Yanchuk A."/>
            <person name="Holt R."/>
            <person name="Jones S."/>
            <person name="Marra M."/>
            <person name="Ritland C.E."/>
            <person name="Ritland K."/>
            <person name="Bohlmann J."/>
        </authorList>
    </citation>
    <scope>NUCLEOTIDE SEQUENCE</scope>
    <source>
        <tissue evidence="1">Bud</tissue>
    </source>
</reference>
<organism evidence="1">
    <name type="scientific">Picea sitchensis</name>
    <name type="common">Sitka spruce</name>
    <name type="synonym">Pinus sitchensis</name>
    <dbReference type="NCBI Taxonomy" id="3332"/>
    <lineage>
        <taxon>Eukaryota</taxon>
        <taxon>Viridiplantae</taxon>
        <taxon>Streptophyta</taxon>
        <taxon>Embryophyta</taxon>
        <taxon>Tracheophyta</taxon>
        <taxon>Spermatophyta</taxon>
        <taxon>Pinopsida</taxon>
        <taxon>Pinidae</taxon>
        <taxon>Conifers I</taxon>
        <taxon>Pinales</taxon>
        <taxon>Pinaceae</taxon>
        <taxon>Picea</taxon>
    </lineage>
</organism>
<evidence type="ECO:0000313" key="1">
    <source>
        <dbReference type="EMBL" id="ADE77114.1"/>
    </source>
</evidence>
<protein>
    <submittedName>
        <fullName evidence="1">Uncharacterized protein</fullName>
    </submittedName>
</protein>
<dbReference type="AlphaFoldDB" id="D5AC45"/>
<name>D5AC45_PICSI</name>
<dbReference type="EMBL" id="BT123817">
    <property type="protein sequence ID" value="ADE77114.1"/>
    <property type="molecule type" value="mRNA"/>
</dbReference>
<accession>D5AC45</accession>
<sequence>MEKMPKLCIDFVSEIFKYEGYFYESSMTFDWMHVIGMTMVGREYDDIRFELFAVLGCGWICVFLQNL</sequence>
<proteinExistence type="evidence at transcript level"/>